<dbReference type="eggNOG" id="ENOG502S5F2">
    <property type="taxonomic scope" value="Eukaryota"/>
</dbReference>
<dbReference type="Proteomes" id="UP000000759">
    <property type="component" value="Chromosome 9"/>
</dbReference>
<dbReference type="PANTHER" id="PTHR33219">
    <property type="entry name" value="YLMG HOMOLOG PROTEIN 2, CHLOROPLASTIC"/>
    <property type="match status" value="1"/>
</dbReference>
<keyword evidence="4" id="KW-1185">Reference proteome</keyword>
<gene>
    <name evidence="3" type="ORF">PHATRDRAFT_36034</name>
</gene>
<proteinExistence type="predicted"/>
<name>B7G073_PHATC</name>
<dbReference type="GeneID" id="7201239"/>
<dbReference type="PaxDb" id="2850-Phatr36034"/>
<evidence type="ECO:0000256" key="1">
    <source>
        <dbReference type="SAM" id="MobiDB-lite"/>
    </source>
</evidence>
<dbReference type="OrthoDB" id="2066at2759"/>
<dbReference type="HOGENOM" id="CLU_1172646_0_0_1"/>
<sequence>MSWLTQSELQKDLKRQTFKGTPLSLATTLNMKSSLPILTLLIVCLATWNGVSASVFLPYGAQSTRSVRSFASPLASKKMDRSSSSRAELRRVLRERRSTTSNAAMAIPGYGVAEQVFVGGFLNFLSIYNIVITARILLSWFPQAQGVALLQPVYAITDPYLNIFRGIIPPIFGLDLSPLLAFFLLNVVTKSTAAIGYEIPPHLQDKYQNKSVFGRSENKFSNFGKRKNNKKNLSMNP</sequence>
<feature type="region of interest" description="Disordered" evidence="1">
    <location>
        <begin position="218"/>
        <end position="237"/>
    </location>
</feature>
<keyword evidence="2" id="KW-0472">Membrane</keyword>
<feature type="transmembrane region" description="Helical" evidence="2">
    <location>
        <begin position="37"/>
        <end position="59"/>
    </location>
</feature>
<keyword evidence="2" id="KW-1133">Transmembrane helix</keyword>
<evidence type="ECO:0000313" key="3">
    <source>
        <dbReference type="EMBL" id="EEC48034.1"/>
    </source>
</evidence>
<dbReference type="GO" id="GO:0016020">
    <property type="term" value="C:membrane"/>
    <property type="evidence" value="ECO:0007669"/>
    <property type="project" value="InterPro"/>
</dbReference>
<dbReference type="PANTHER" id="PTHR33219:SF14">
    <property type="entry name" value="PROTEIN COFACTOR ASSEMBLY OF COMPLEX C SUBUNIT B CCB3, CHLOROPLASTIC-RELATED"/>
    <property type="match status" value="1"/>
</dbReference>
<dbReference type="InterPro" id="IPR003425">
    <property type="entry name" value="CCB3/YggT"/>
</dbReference>
<dbReference type="STRING" id="556484.B7G073"/>
<dbReference type="EMBL" id="CM000612">
    <property type="protein sequence ID" value="EEC48034.1"/>
    <property type="molecule type" value="Genomic_DNA"/>
</dbReference>
<reference evidence="4" key="2">
    <citation type="submission" date="2008-08" db="EMBL/GenBank/DDBJ databases">
        <authorList>
            <consortium name="Diatom Consortium"/>
            <person name="Grigoriev I."/>
            <person name="Grimwood J."/>
            <person name="Kuo A."/>
            <person name="Otillar R.P."/>
            <person name="Salamov A."/>
            <person name="Detter J.C."/>
            <person name="Lindquist E."/>
            <person name="Shapiro H."/>
            <person name="Lucas S."/>
            <person name="Glavina del Rio T."/>
            <person name="Pitluck S."/>
            <person name="Rokhsar D."/>
            <person name="Bowler C."/>
        </authorList>
    </citation>
    <scope>GENOME REANNOTATION</scope>
    <source>
        <strain evidence="4">CCAP 1055/1</strain>
    </source>
</reference>
<protein>
    <submittedName>
        <fullName evidence="3">Uncharacterized protein</fullName>
    </submittedName>
</protein>
<accession>B7G073</accession>
<dbReference type="RefSeq" id="XP_002180626.1">
    <property type="nucleotide sequence ID" value="XM_002180590.1"/>
</dbReference>
<organism evidence="3 4">
    <name type="scientific">Phaeodactylum tricornutum (strain CCAP 1055/1)</name>
    <dbReference type="NCBI Taxonomy" id="556484"/>
    <lineage>
        <taxon>Eukaryota</taxon>
        <taxon>Sar</taxon>
        <taxon>Stramenopiles</taxon>
        <taxon>Ochrophyta</taxon>
        <taxon>Bacillariophyta</taxon>
        <taxon>Bacillariophyceae</taxon>
        <taxon>Bacillariophycidae</taxon>
        <taxon>Naviculales</taxon>
        <taxon>Phaeodactylaceae</taxon>
        <taxon>Phaeodactylum</taxon>
    </lineage>
</organism>
<dbReference type="Pfam" id="PF02325">
    <property type="entry name" value="CCB3_YggT"/>
    <property type="match status" value="1"/>
</dbReference>
<dbReference type="InParanoid" id="B7G073"/>
<dbReference type="AlphaFoldDB" id="B7G073"/>
<keyword evidence="2" id="KW-0812">Transmembrane</keyword>
<evidence type="ECO:0000313" key="4">
    <source>
        <dbReference type="Proteomes" id="UP000000759"/>
    </source>
</evidence>
<evidence type="ECO:0000256" key="2">
    <source>
        <dbReference type="SAM" id="Phobius"/>
    </source>
</evidence>
<reference evidence="3 4" key="1">
    <citation type="journal article" date="2008" name="Nature">
        <title>The Phaeodactylum genome reveals the evolutionary history of diatom genomes.</title>
        <authorList>
            <person name="Bowler C."/>
            <person name="Allen A.E."/>
            <person name="Badger J.H."/>
            <person name="Grimwood J."/>
            <person name="Jabbari K."/>
            <person name="Kuo A."/>
            <person name="Maheswari U."/>
            <person name="Martens C."/>
            <person name="Maumus F."/>
            <person name="Otillar R.P."/>
            <person name="Rayko E."/>
            <person name="Salamov A."/>
            <person name="Vandepoele K."/>
            <person name="Beszteri B."/>
            <person name="Gruber A."/>
            <person name="Heijde M."/>
            <person name="Katinka M."/>
            <person name="Mock T."/>
            <person name="Valentin K."/>
            <person name="Verret F."/>
            <person name="Berges J.A."/>
            <person name="Brownlee C."/>
            <person name="Cadoret J.P."/>
            <person name="Chiovitti A."/>
            <person name="Choi C.J."/>
            <person name="Coesel S."/>
            <person name="De Martino A."/>
            <person name="Detter J.C."/>
            <person name="Durkin C."/>
            <person name="Falciatore A."/>
            <person name="Fournet J."/>
            <person name="Haruta M."/>
            <person name="Huysman M.J."/>
            <person name="Jenkins B.D."/>
            <person name="Jiroutova K."/>
            <person name="Jorgensen R.E."/>
            <person name="Joubert Y."/>
            <person name="Kaplan A."/>
            <person name="Kroger N."/>
            <person name="Kroth P.G."/>
            <person name="La Roche J."/>
            <person name="Lindquist E."/>
            <person name="Lommer M."/>
            <person name="Martin-Jezequel V."/>
            <person name="Lopez P.J."/>
            <person name="Lucas S."/>
            <person name="Mangogna M."/>
            <person name="McGinnis K."/>
            <person name="Medlin L.K."/>
            <person name="Montsant A."/>
            <person name="Oudot-Le Secq M.P."/>
            <person name="Napoli C."/>
            <person name="Obornik M."/>
            <person name="Parker M.S."/>
            <person name="Petit J.L."/>
            <person name="Porcel B.M."/>
            <person name="Poulsen N."/>
            <person name="Robison M."/>
            <person name="Rychlewski L."/>
            <person name="Rynearson T.A."/>
            <person name="Schmutz J."/>
            <person name="Shapiro H."/>
            <person name="Siaut M."/>
            <person name="Stanley M."/>
            <person name="Sussman M.R."/>
            <person name="Taylor A.R."/>
            <person name="Vardi A."/>
            <person name="von Dassow P."/>
            <person name="Vyverman W."/>
            <person name="Willis A."/>
            <person name="Wyrwicz L.S."/>
            <person name="Rokhsar D.S."/>
            <person name="Weissenbach J."/>
            <person name="Armbrust E.V."/>
            <person name="Green B.R."/>
            <person name="Van de Peer Y."/>
            <person name="Grigoriev I.V."/>
        </authorList>
    </citation>
    <scope>NUCLEOTIDE SEQUENCE [LARGE SCALE GENOMIC DNA]</scope>
    <source>
        <strain evidence="3 4">CCAP 1055/1</strain>
    </source>
</reference>
<dbReference type="KEGG" id="pti:PHATRDRAFT_36034"/>